<gene>
    <name evidence="2" type="ORF">BO94DRAFT_540388</name>
</gene>
<organism evidence="2 3">
    <name type="scientific">Aspergillus sclerotioniger CBS 115572</name>
    <dbReference type="NCBI Taxonomy" id="1450535"/>
    <lineage>
        <taxon>Eukaryota</taxon>
        <taxon>Fungi</taxon>
        <taxon>Dikarya</taxon>
        <taxon>Ascomycota</taxon>
        <taxon>Pezizomycotina</taxon>
        <taxon>Eurotiomycetes</taxon>
        <taxon>Eurotiomycetidae</taxon>
        <taxon>Eurotiales</taxon>
        <taxon>Aspergillaceae</taxon>
        <taxon>Aspergillus</taxon>
        <taxon>Aspergillus subgen. Circumdati</taxon>
    </lineage>
</organism>
<evidence type="ECO:0008006" key="4">
    <source>
        <dbReference type="Google" id="ProtNLM"/>
    </source>
</evidence>
<evidence type="ECO:0000256" key="1">
    <source>
        <dbReference type="SAM" id="MobiDB-lite"/>
    </source>
</evidence>
<accession>A0A317V5Z7</accession>
<dbReference type="EMBL" id="MSFK01000047">
    <property type="protein sequence ID" value="PWY67590.1"/>
    <property type="molecule type" value="Genomic_DNA"/>
</dbReference>
<dbReference type="GeneID" id="37115050"/>
<evidence type="ECO:0000313" key="3">
    <source>
        <dbReference type="Proteomes" id="UP000246702"/>
    </source>
</evidence>
<feature type="non-terminal residue" evidence="2">
    <location>
        <position position="438"/>
    </location>
</feature>
<dbReference type="PANTHER" id="PTHR35179:SF2">
    <property type="entry name" value="START DOMAIN-CONTAINING PROTEIN"/>
    <property type="match status" value="1"/>
</dbReference>
<feature type="region of interest" description="Disordered" evidence="1">
    <location>
        <begin position="1"/>
        <end position="48"/>
    </location>
</feature>
<feature type="compositionally biased region" description="Polar residues" evidence="1">
    <location>
        <begin position="1"/>
        <end position="13"/>
    </location>
</feature>
<feature type="compositionally biased region" description="Pro residues" evidence="1">
    <location>
        <begin position="34"/>
        <end position="43"/>
    </location>
</feature>
<proteinExistence type="predicted"/>
<reference evidence="2 3" key="1">
    <citation type="submission" date="2016-12" db="EMBL/GenBank/DDBJ databases">
        <title>The genomes of Aspergillus section Nigri reveals drivers in fungal speciation.</title>
        <authorList>
            <consortium name="DOE Joint Genome Institute"/>
            <person name="Vesth T.C."/>
            <person name="Nybo J."/>
            <person name="Theobald S."/>
            <person name="Brandl J."/>
            <person name="Frisvad J.C."/>
            <person name="Nielsen K.F."/>
            <person name="Lyhne E.K."/>
            <person name="Kogle M.E."/>
            <person name="Kuo A."/>
            <person name="Riley R."/>
            <person name="Clum A."/>
            <person name="Nolan M."/>
            <person name="Lipzen A."/>
            <person name="Salamov A."/>
            <person name="Henrissat B."/>
            <person name="Wiebenga A."/>
            <person name="De Vries R.P."/>
            <person name="Grigoriev I.V."/>
            <person name="Mortensen U.H."/>
            <person name="Andersen M.R."/>
            <person name="Baker S.E."/>
        </authorList>
    </citation>
    <scope>NUCLEOTIDE SEQUENCE [LARGE SCALE GENOMIC DNA]</scope>
    <source>
        <strain evidence="2 3">CBS 115572</strain>
    </source>
</reference>
<dbReference type="STRING" id="1450535.A0A317V5Z7"/>
<dbReference type="AlphaFoldDB" id="A0A317V5Z7"/>
<keyword evidence="3" id="KW-1185">Reference proteome</keyword>
<comment type="caution">
    <text evidence="2">The sequence shown here is derived from an EMBL/GenBank/DDBJ whole genome shotgun (WGS) entry which is preliminary data.</text>
</comment>
<sequence>MSTHWRGSSSQNGRGRAHYLRSNVRRGGLARRPSPAPELPDPPSGDILSHIKREDLVDSHPSTDDSKSPKITDCTLLASYNWLDRKGPTITVPGLPPAWTPLPEPIKLQPDAGQYYRDQNAARYPKHPLQPAVEAIFKTHPTFDTTDIDIVACASTLGNLLCFIRKVDKKFRMIVETVGTTVFFIRRENSPTQTIPDVRGYGHTFPESYTIWGPAVQGSESHQRALRYNFSGMTCVVRFEGDGYLPESHSITPPANGEKPNKPSPQTQTLISLLSGSTITPYEPETSDTSLLGIQTTPAPTTLTPQSDIFDLKTRSFYKKDTDILSEEIARLWVSQIPNFILAFHEYGKFTDIRVMDIRDEMQQWEVEEEQSLRQLGSLLRMLSRSALGRPDGRFEIVHEEGGEELQLREVVEGVERVLPAKLQERWVNGYGDDSLSG</sequence>
<dbReference type="PANTHER" id="PTHR35179">
    <property type="entry name" value="PROTEIN CBG02620"/>
    <property type="match status" value="1"/>
</dbReference>
<dbReference type="RefSeq" id="XP_025461939.1">
    <property type="nucleotide sequence ID" value="XM_025612907.1"/>
</dbReference>
<dbReference type="OrthoDB" id="5393654at2759"/>
<name>A0A317V5Z7_9EURO</name>
<dbReference type="Proteomes" id="UP000246702">
    <property type="component" value="Unassembled WGS sequence"/>
</dbReference>
<evidence type="ECO:0000313" key="2">
    <source>
        <dbReference type="EMBL" id="PWY67590.1"/>
    </source>
</evidence>
<protein>
    <recommendedName>
        <fullName evidence="4">Geranylgeranyl pyrophosphate synthetase</fullName>
    </recommendedName>
</protein>